<proteinExistence type="predicted"/>
<sequence>MDPSEVVKHASTKLLSQFRGWETNEVGHGAWKREISHQRITAAPEGPPSPVDLDASASAKFGVIKDCMAKHRANEHLRVFKQGRFEIVVDAIDETEIRLYPTGKLPDNMMTMEE</sequence>
<dbReference type="Proteomes" id="UP001172673">
    <property type="component" value="Unassembled WGS sequence"/>
</dbReference>
<accession>A0AA38X1R0</accession>
<keyword evidence="2" id="KW-1185">Reference proteome</keyword>
<name>A0AA38X1R0_9EURO</name>
<evidence type="ECO:0000313" key="2">
    <source>
        <dbReference type="Proteomes" id="UP001172673"/>
    </source>
</evidence>
<reference evidence="1" key="1">
    <citation type="submission" date="2022-10" db="EMBL/GenBank/DDBJ databases">
        <title>Culturing micro-colonial fungi from biological soil crusts in the Mojave desert and describing Neophaeococcomyces mojavensis, and introducing the new genera and species Taxawa tesnikishii.</title>
        <authorList>
            <person name="Kurbessoian T."/>
            <person name="Stajich J.E."/>
        </authorList>
    </citation>
    <scope>NUCLEOTIDE SEQUENCE</scope>
    <source>
        <strain evidence="1">TK_41</strain>
    </source>
</reference>
<dbReference type="EMBL" id="JAPDRK010000017">
    <property type="protein sequence ID" value="KAJ9605158.1"/>
    <property type="molecule type" value="Genomic_DNA"/>
</dbReference>
<comment type="caution">
    <text evidence="1">The sequence shown here is derived from an EMBL/GenBank/DDBJ whole genome shotgun (WGS) entry which is preliminary data.</text>
</comment>
<protein>
    <submittedName>
        <fullName evidence="1">Uncharacterized protein</fullName>
    </submittedName>
</protein>
<dbReference type="AlphaFoldDB" id="A0AA38X1R0"/>
<gene>
    <name evidence="1" type="ORF">H2200_010548</name>
</gene>
<organism evidence="1 2">
    <name type="scientific">Cladophialophora chaetospira</name>
    <dbReference type="NCBI Taxonomy" id="386627"/>
    <lineage>
        <taxon>Eukaryota</taxon>
        <taxon>Fungi</taxon>
        <taxon>Dikarya</taxon>
        <taxon>Ascomycota</taxon>
        <taxon>Pezizomycotina</taxon>
        <taxon>Eurotiomycetes</taxon>
        <taxon>Chaetothyriomycetidae</taxon>
        <taxon>Chaetothyriales</taxon>
        <taxon>Herpotrichiellaceae</taxon>
        <taxon>Cladophialophora</taxon>
    </lineage>
</organism>
<evidence type="ECO:0000313" key="1">
    <source>
        <dbReference type="EMBL" id="KAJ9605158.1"/>
    </source>
</evidence>